<dbReference type="Proteomes" id="UP000245956">
    <property type="component" value="Unassembled WGS sequence"/>
</dbReference>
<reference evidence="2 3" key="1">
    <citation type="journal article" date="2016" name="Front. Microbiol.">
        <title>Genome and transcriptome sequences reveal the specific parasitism of the nematophagous Purpureocillium lilacinum 36-1.</title>
        <authorList>
            <person name="Xie J."/>
            <person name="Li S."/>
            <person name="Mo C."/>
            <person name="Xiao X."/>
            <person name="Peng D."/>
            <person name="Wang G."/>
            <person name="Xiao Y."/>
        </authorList>
    </citation>
    <scope>NUCLEOTIDE SEQUENCE [LARGE SCALE GENOMIC DNA]</scope>
    <source>
        <strain evidence="2 3">36-1</strain>
    </source>
</reference>
<protein>
    <submittedName>
        <fullName evidence="2">Uncharacterized protein</fullName>
    </submittedName>
</protein>
<feature type="region of interest" description="Disordered" evidence="1">
    <location>
        <begin position="477"/>
        <end position="512"/>
    </location>
</feature>
<name>A0A2U3EL29_PURLI</name>
<evidence type="ECO:0000313" key="3">
    <source>
        <dbReference type="Proteomes" id="UP000245956"/>
    </source>
</evidence>
<feature type="region of interest" description="Disordered" evidence="1">
    <location>
        <begin position="195"/>
        <end position="238"/>
    </location>
</feature>
<feature type="region of interest" description="Disordered" evidence="1">
    <location>
        <begin position="108"/>
        <end position="131"/>
    </location>
</feature>
<dbReference type="AlphaFoldDB" id="A0A2U3EL29"/>
<comment type="caution">
    <text evidence="2">The sequence shown here is derived from an EMBL/GenBank/DDBJ whole genome shotgun (WGS) entry which is preliminary data.</text>
</comment>
<evidence type="ECO:0000256" key="1">
    <source>
        <dbReference type="SAM" id="MobiDB-lite"/>
    </source>
</evidence>
<feature type="region of interest" description="Disordered" evidence="1">
    <location>
        <begin position="539"/>
        <end position="560"/>
    </location>
</feature>
<evidence type="ECO:0000313" key="2">
    <source>
        <dbReference type="EMBL" id="PWI75182.1"/>
    </source>
</evidence>
<dbReference type="EMBL" id="LCWV01000002">
    <property type="protein sequence ID" value="PWI75182.1"/>
    <property type="molecule type" value="Genomic_DNA"/>
</dbReference>
<feature type="region of interest" description="Disordered" evidence="1">
    <location>
        <begin position="1"/>
        <end position="58"/>
    </location>
</feature>
<organism evidence="2 3">
    <name type="scientific">Purpureocillium lilacinum</name>
    <name type="common">Paecilomyces lilacinus</name>
    <dbReference type="NCBI Taxonomy" id="33203"/>
    <lineage>
        <taxon>Eukaryota</taxon>
        <taxon>Fungi</taxon>
        <taxon>Dikarya</taxon>
        <taxon>Ascomycota</taxon>
        <taxon>Pezizomycotina</taxon>
        <taxon>Sordariomycetes</taxon>
        <taxon>Hypocreomycetidae</taxon>
        <taxon>Hypocreales</taxon>
        <taxon>Ophiocordycipitaceae</taxon>
        <taxon>Purpureocillium</taxon>
    </lineage>
</organism>
<accession>A0A2U3EL29</accession>
<proteinExistence type="predicted"/>
<sequence>MKFTASRRFGTLKVKARRRGTMARRTTARTGPETSKSSAPGLVKSCQPAGPAHRRDQHHRARHREVCELRTHARHRGALVPVAVQKHPHQTQQTGHDTHSLHPGDLGFTTAHTQPPTARRRAETQEAPANDCTARLQSRAGFRWRDGRAGCVCLGPRLRAPRPPPCSWPVRGVALASSWSREAGSTNLVEVRRRPRAGRPARSVAKDRSSGRFGVLDGRRGRNQPTSKTIKTKQGPATQTCGNPDCLGPAQLARRPALSLCHLVTLSPSRRCLSGELALDELSTRIRVMSQAHPLHGSTQGSLDKGNKAADGVLPSALPDFVSLARDKPDPGRSIRPHVRQRVTMRPCPLGWFAACIPFLLPESALSARGSRTMHELEGMDRITRVVGSTQTQEANQFTQWPLGEAPTTQLELRRETCLAACLKDPDDVPPGSIHIGPSLRTCRAPTALDSRLTGMTMLQAGASADQLGLSARRFQGSQGWPVDTPAPKAIAPKRSHRYGGSISRSVPQHPRRISNSAQWGAGPVPPFMKLWPSRQFGNNPSSPFAGSADPSGFPSLPGARVTPLRPAALGRKGSLADGEVLTLDKADWARRQSNCFSASSVRRCAAPGLHPLDPVLTYGELERRLTQTNQRPDHELLRTAARVRVARVKPPAAALCVCVDMLAGRSFDMPNWQLSSYNTAQLCSDACSSIPGLDPRLWRPLLEAILEVWQRRILPSPGGRDAFWNDDVALLIRDATAEAPTRPSAASPPGLCFCRRELSPTRKRLPSDRLAGPSVSKIVLDRDHYRAPAQYCPRVDVHRQYGRA</sequence>
<gene>
    <name evidence="2" type="ORF">PCL_05840</name>
</gene>